<keyword evidence="7 11" id="KW-0067">ATP-binding</keyword>
<keyword evidence="12" id="KW-1185">Reference proteome</keyword>
<evidence type="ECO:0000256" key="4">
    <source>
        <dbReference type="ARBA" id="ARBA00022475"/>
    </source>
</evidence>
<dbReference type="GO" id="GO:0005886">
    <property type="term" value="C:plasma membrane"/>
    <property type="evidence" value="ECO:0007669"/>
    <property type="project" value="UniProtKB-SubCell"/>
</dbReference>
<dbReference type="Pfam" id="PF00005">
    <property type="entry name" value="ABC_tran"/>
    <property type="match status" value="1"/>
</dbReference>
<dbReference type="GO" id="GO:0005524">
    <property type="term" value="F:ATP binding"/>
    <property type="evidence" value="ECO:0007669"/>
    <property type="project" value="UniProtKB-KW"/>
</dbReference>
<evidence type="ECO:0000256" key="8">
    <source>
        <dbReference type="ARBA" id="ARBA00022967"/>
    </source>
</evidence>
<accession>A0A845QK50</accession>
<comment type="subcellular location">
    <subcellularLocation>
        <location evidence="1">Cell membrane</location>
        <topology evidence="1">Peripheral membrane protein</topology>
    </subcellularLocation>
</comment>
<dbReference type="EMBL" id="QXWK01000028">
    <property type="protein sequence ID" value="NBH62572.1"/>
    <property type="molecule type" value="Genomic_DNA"/>
</dbReference>
<feature type="domain" description="ABC transporter" evidence="10">
    <location>
        <begin position="10"/>
        <end position="259"/>
    </location>
</feature>
<dbReference type="InterPro" id="IPR017871">
    <property type="entry name" value="ABC_transporter-like_CS"/>
</dbReference>
<evidence type="ECO:0000256" key="3">
    <source>
        <dbReference type="ARBA" id="ARBA00022448"/>
    </source>
</evidence>
<evidence type="ECO:0000256" key="5">
    <source>
        <dbReference type="ARBA" id="ARBA00022519"/>
    </source>
</evidence>
<evidence type="ECO:0000256" key="1">
    <source>
        <dbReference type="ARBA" id="ARBA00004202"/>
    </source>
</evidence>
<dbReference type="CDD" id="cd03257">
    <property type="entry name" value="ABC_NikE_OppD_transporters"/>
    <property type="match status" value="1"/>
</dbReference>
<sequence>MSKNDNLIEVNHLSVTFYNGKDENHAVQDVTFRIKKGEVLGIVGESGSGKSVSAMSIMQLIPYPPGKITGGEIIFKGENLLDKTEEEMMKIRGNQISVIFQEPMTSFNPLYTIGSQIEEAIVLHQKKSRKEAEQMAIDLLREVGISFPEKRVKEYPHQMSGGMLQRAMIAMALSCNPQLLIADEPTTALDVTIQAQILDLIRKLQSEREMSIMMITHDLGVIAEVAKYVVVMYAGRVVEEATVESLFEKPLHPYTKGLMKSIPKIGNHEKLYMIPFKSGANKIKTGCRFCPRCEYAMDICSEKEPELFEIDNGRKIRCWLHIAEKKAGEA</sequence>
<evidence type="ECO:0000313" key="11">
    <source>
        <dbReference type="EMBL" id="NBH62572.1"/>
    </source>
</evidence>
<comment type="similarity">
    <text evidence="2">Belongs to the ABC transporter superfamily.</text>
</comment>
<evidence type="ECO:0000259" key="10">
    <source>
        <dbReference type="PROSITE" id="PS50893"/>
    </source>
</evidence>
<name>A0A845QK50_9FIRM</name>
<gene>
    <name evidence="11" type="ORF">D0435_13025</name>
</gene>
<dbReference type="GO" id="GO:0016887">
    <property type="term" value="F:ATP hydrolysis activity"/>
    <property type="evidence" value="ECO:0007669"/>
    <property type="project" value="InterPro"/>
</dbReference>
<dbReference type="SMART" id="SM00382">
    <property type="entry name" value="AAA"/>
    <property type="match status" value="1"/>
</dbReference>
<dbReference type="InterPro" id="IPR027417">
    <property type="entry name" value="P-loop_NTPase"/>
</dbReference>
<dbReference type="GO" id="GO:0015833">
    <property type="term" value="P:peptide transport"/>
    <property type="evidence" value="ECO:0007669"/>
    <property type="project" value="InterPro"/>
</dbReference>
<keyword evidence="3" id="KW-0813">Transport</keyword>
<reference evidence="11 12" key="1">
    <citation type="submission" date="2018-08" db="EMBL/GenBank/DDBJ databases">
        <title>Murine metabolic-syndrome-specific gut microbial biobank.</title>
        <authorList>
            <person name="Liu C."/>
        </authorList>
    </citation>
    <scope>NUCLEOTIDE SEQUENCE [LARGE SCALE GENOMIC DNA]</scope>
    <source>
        <strain evidence="11 12">28</strain>
    </source>
</reference>
<dbReference type="PANTHER" id="PTHR43297:SF14">
    <property type="entry name" value="ATPASE AAA-TYPE CORE DOMAIN-CONTAINING PROTEIN"/>
    <property type="match status" value="1"/>
</dbReference>
<dbReference type="InterPro" id="IPR003439">
    <property type="entry name" value="ABC_transporter-like_ATP-bd"/>
</dbReference>
<dbReference type="Pfam" id="PF08352">
    <property type="entry name" value="oligo_HPY"/>
    <property type="match status" value="1"/>
</dbReference>
<proteinExistence type="inferred from homology"/>
<evidence type="ECO:0000256" key="9">
    <source>
        <dbReference type="ARBA" id="ARBA00023136"/>
    </source>
</evidence>
<dbReference type="InterPro" id="IPR013563">
    <property type="entry name" value="Oligopep_ABC_C"/>
</dbReference>
<organism evidence="11 12">
    <name type="scientific">Anaerotruncus colihominis</name>
    <dbReference type="NCBI Taxonomy" id="169435"/>
    <lineage>
        <taxon>Bacteria</taxon>
        <taxon>Bacillati</taxon>
        <taxon>Bacillota</taxon>
        <taxon>Clostridia</taxon>
        <taxon>Eubacteriales</taxon>
        <taxon>Oscillospiraceae</taxon>
        <taxon>Anaerotruncus</taxon>
    </lineage>
</organism>
<dbReference type="PROSITE" id="PS50893">
    <property type="entry name" value="ABC_TRANSPORTER_2"/>
    <property type="match status" value="1"/>
</dbReference>
<evidence type="ECO:0000313" key="12">
    <source>
        <dbReference type="Proteomes" id="UP000446866"/>
    </source>
</evidence>
<evidence type="ECO:0000256" key="6">
    <source>
        <dbReference type="ARBA" id="ARBA00022741"/>
    </source>
</evidence>
<keyword evidence="8" id="KW-1278">Translocase</keyword>
<dbReference type="RefSeq" id="WP_160202861.1">
    <property type="nucleotide sequence ID" value="NZ_QXWK01000028.1"/>
</dbReference>
<dbReference type="FunFam" id="3.40.50.300:FF:000016">
    <property type="entry name" value="Oligopeptide ABC transporter ATP-binding component"/>
    <property type="match status" value="1"/>
</dbReference>
<keyword evidence="4" id="KW-1003">Cell membrane</keyword>
<evidence type="ECO:0000256" key="7">
    <source>
        <dbReference type="ARBA" id="ARBA00022840"/>
    </source>
</evidence>
<dbReference type="SUPFAM" id="SSF52540">
    <property type="entry name" value="P-loop containing nucleoside triphosphate hydrolases"/>
    <property type="match status" value="1"/>
</dbReference>
<dbReference type="PROSITE" id="PS00211">
    <property type="entry name" value="ABC_TRANSPORTER_1"/>
    <property type="match status" value="1"/>
</dbReference>
<protein>
    <submittedName>
        <fullName evidence="11">ABC transporter ATP-binding protein</fullName>
    </submittedName>
</protein>
<dbReference type="Proteomes" id="UP000446866">
    <property type="component" value="Unassembled WGS sequence"/>
</dbReference>
<dbReference type="InterPro" id="IPR050388">
    <property type="entry name" value="ABC_Ni/Peptide_Import"/>
</dbReference>
<dbReference type="NCBIfam" id="TIGR01727">
    <property type="entry name" value="oligo_HPY"/>
    <property type="match status" value="1"/>
</dbReference>
<keyword evidence="5" id="KW-0997">Cell inner membrane</keyword>
<evidence type="ECO:0000256" key="2">
    <source>
        <dbReference type="ARBA" id="ARBA00005417"/>
    </source>
</evidence>
<dbReference type="Gene3D" id="3.40.50.300">
    <property type="entry name" value="P-loop containing nucleotide triphosphate hydrolases"/>
    <property type="match status" value="1"/>
</dbReference>
<dbReference type="PANTHER" id="PTHR43297">
    <property type="entry name" value="OLIGOPEPTIDE TRANSPORT ATP-BINDING PROTEIN APPD"/>
    <property type="match status" value="1"/>
</dbReference>
<comment type="caution">
    <text evidence="11">The sequence shown here is derived from an EMBL/GenBank/DDBJ whole genome shotgun (WGS) entry which is preliminary data.</text>
</comment>
<dbReference type="InterPro" id="IPR003593">
    <property type="entry name" value="AAA+_ATPase"/>
</dbReference>
<keyword evidence="9" id="KW-0472">Membrane</keyword>
<dbReference type="AlphaFoldDB" id="A0A845QK50"/>
<keyword evidence="6" id="KW-0547">Nucleotide-binding</keyword>